<dbReference type="AlphaFoldDB" id="A0AAE0ZQ31"/>
<evidence type="ECO:0000313" key="3">
    <source>
        <dbReference type="Proteomes" id="UP001283361"/>
    </source>
</evidence>
<sequence>MGHGLWRAPRGPGVVPVSLTSGMYQLLQQPGGLFAGASRGPGFICPAPRSTCCFLFAPHGCPAAVTELSETRIVQCRDPMVAHGRCCGAGTESFFYIWDRFMCAPGESEYRPVSAVRSSSACGESPVEPPRRRSDMYL</sequence>
<proteinExistence type="predicted"/>
<reference evidence="2" key="1">
    <citation type="journal article" date="2023" name="G3 (Bethesda)">
        <title>A reference genome for the long-term kleptoplast-retaining sea slug Elysia crispata morphotype clarki.</title>
        <authorList>
            <person name="Eastman K.E."/>
            <person name="Pendleton A.L."/>
            <person name="Shaikh M.A."/>
            <person name="Suttiyut T."/>
            <person name="Ogas R."/>
            <person name="Tomko P."/>
            <person name="Gavelis G."/>
            <person name="Widhalm J.R."/>
            <person name="Wisecaver J.H."/>
        </authorList>
    </citation>
    <scope>NUCLEOTIDE SEQUENCE</scope>
    <source>
        <strain evidence="2">ECLA1</strain>
    </source>
</reference>
<name>A0AAE0ZQ31_9GAST</name>
<protein>
    <submittedName>
        <fullName evidence="2">Uncharacterized protein</fullName>
    </submittedName>
</protein>
<keyword evidence="3" id="KW-1185">Reference proteome</keyword>
<organism evidence="2 3">
    <name type="scientific">Elysia crispata</name>
    <name type="common">lettuce slug</name>
    <dbReference type="NCBI Taxonomy" id="231223"/>
    <lineage>
        <taxon>Eukaryota</taxon>
        <taxon>Metazoa</taxon>
        <taxon>Spiralia</taxon>
        <taxon>Lophotrochozoa</taxon>
        <taxon>Mollusca</taxon>
        <taxon>Gastropoda</taxon>
        <taxon>Heterobranchia</taxon>
        <taxon>Euthyneura</taxon>
        <taxon>Panpulmonata</taxon>
        <taxon>Sacoglossa</taxon>
        <taxon>Placobranchoidea</taxon>
        <taxon>Plakobranchidae</taxon>
        <taxon>Elysia</taxon>
    </lineage>
</organism>
<evidence type="ECO:0000256" key="1">
    <source>
        <dbReference type="SAM" id="MobiDB-lite"/>
    </source>
</evidence>
<gene>
    <name evidence="2" type="ORF">RRG08_043742</name>
</gene>
<feature type="region of interest" description="Disordered" evidence="1">
    <location>
        <begin position="117"/>
        <end position="138"/>
    </location>
</feature>
<evidence type="ECO:0000313" key="2">
    <source>
        <dbReference type="EMBL" id="KAK3772527.1"/>
    </source>
</evidence>
<dbReference type="Proteomes" id="UP001283361">
    <property type="component" value="Unassembled WGS sequence"/>
</dbReference>
<accession>A0AAE0ZQ31</accession>
<feature type="compositionally biased region" description="Basic and acidic residues" evidence="1">
    <location>
        <begin position="129"/>
        <end position="138"/>
    </location>
</feature>
<comment type="caution">
    <text evidence="2">The sequence shown here is derived from an EMBL/GenBank/DDBJ whole genome shotgun (WGS) entry which is preliminary data.</text>
</comment>
<dbReference type="EMBL" id="JAWDGP010003622">
    <property type="protein sequence ID" value="KAK3772527.1"/>
    <property type="molecule type" value="Genomic_DNA"/>
</dbReference>